<organism evidence="1">
    <name type="scientific">Fagus sylvatica</name>
    <name type="common">Beechnut</name>
    <dbReference type="NCBI Taxonomy" id="28930"/>
    <lineage>
        <taxon>Eukaryota</taxon>
        <taxon>Viridiplantae</taxon>
        <taxon>Streptophyta</taxon>
        <taxon>Embryophyta</taxon>
        <taxon>Tracheophyta</taxon>
        <taxon>Spermatophyta</taxon>
        <taxon>Magnoliopsida</taxon>
        <taxon>eudicotyledons</taxon>
        <taxon>Gunneridae</taxon>
        <taxon>Pentapetalae</taxon>
        <taxon>rosids</taxon>
        <taxon>fabids</taxon>
        <taxon>Fagales</taxon>
        <taxon>Fagaceae</taxon>
        <taxon>Fagus</taxon>
    </lineage>
</organism>
<dbReference type="PANTHER" id="PTHR35288">
    <property type="entry name" value="TAIL FIBER"/>
    <property type="match status" value="1"/>
</dbReference>
<reference evidence="1" key="1">
    <citation type="submission" date="2018-02" db="EMBL/GenBank/DDBJ databases">
        <authorList>
            <person name="Cohen D.B."/>
            <person name="Kent A.D."/>
        </authorList>
    </citation>
    <scope>NUCLEOTIDE SEQUENCE</scope>
</reference>
<accession>A0A2N9IGM5</accession>
<evidence type="ECO:0000313" key="1">
    <source>
        <dbReference type="EMBL" id="SPD23608.1"/>
    </source>
</evidence>
<proteinExistence type="predicted"/>
<gene>
    <name evidence="1" type="ORF">FSB_LOCUS51490</name>
</gene>
<dbReference type="PANTHER" id="PTHR35288:SF1">
    <property type="entry name" value="TAIL FIBER"/>
    <property type="match status" value="1"/>
</dbReference>
<dbReference type="AlphaFoldDB" id="A0A2N9IGM5"/>
<dbReference type="EMBL" id="OIVN01005681">
    <property type="protein sequence ID" value="SPD23608.1"/>
    <property type="molecule type" value="Genomic_DNA"/>
</dbReference>
<name>A0A2N9IGM5_FAGSY</name>
<protein>
    <submittedName>
        <fullName evidence="1">Uncharacterized protein</fullName>
    </submittedName>
</protein>
<sequence length="84" mass="9274">MCTTPLHVTSSQLIASELFPVAVVKTLLYPGAVANGLVKNMTVPSWDNLLDIYNLTSVKEAPAVTDLQRLEEATSLWQGRLWVF</sequence>